<keyword evidence="5 8" id="KW-1133">Transmembrane helix</keyword>
<feature type="transmembrane region" description="Helical" evidence="8">
    <location>
        <begin position="77"/>
        <end position="96"/>
    </location>
</feature>
<feature type="transmembrane region" description="Helical" evidence="8">
    <location>
        <begin position="308"/>
        <end position="325"/>
    </location>
</feature>
<name>A0A6C0GG24_9BACT</name>
<dbReference type="PIRSF" id="PIRSF016636">
    <property type="entry name" value="AlgI_DltB"/>
    <property type="match status" value="1"/>
</dbReference>
<evidence type="ECO:0000256" key="1">
    <source>
        <dbReference type="ARBA" id="ARBA00004651"/>
    </source>
</evidence>
<dbReference type="PANTHER" id="PTHR13285">
    <property type="entry name" value="ACYLTRANSFERASE"/>
    <property type="match status" value="1"/>
</dbReference>
<dbReference type="AlphaFoldDB" id="A0A6C0GG24"/>
<dbReference type="InterPro" id="IPR004299">
    <property type="entry name" value="MBOAT_fam"/>
</dbReference>
<comment type="subcellular location">
    <subcellularLocation>
        <location evidence="1">Cell membrane</location>
        <topology evidence="1">Multi-pass membrane protein</topology>
    </subcellularLocation>
</comment>
<evidence type="ECO:0000256" key="4">
    <source>
        <dbReference type="ARBA" id="ARBA00022692"/>
    </source>
</evidence>
<dbReference type="KEGG" id="rhoz:GXP67_09410"/>
<evidence type="ECO:0000256" key="3">
    <source>
        <dbReference type="ARBA" id="ARBA00022475"/>
    </source>
</evidence>
<gene>
    <name evidence="9" type="ORF">GXP67_09410</name>
</gene>
<evidence type="ECO:0000256" key="5">
    <source>
        <dbReference type="ARBA" id="ARBA00022989"/>
    </source>
</evidence>
<feature type="transmembrane region" description="Helical" evidence="8">
    <location>
        <begin position="370"/>
        <end position="387"/>
    </location>
</feature>
<keyword evidence="3 7" id="KW-1003">Cell membrane</keyword>
<protein>
    <submittedName>
        <fullName evidence="9">MBOAT family protein</fullName>
    </submittedName>
</protein>
<dbReference type="Proteomes" id="UP000480178">
    <property type="component" value="Chromosome"/>
</dbReference>
<evidence type="ECO:0000256" key="2">
    <source>
        <dbReference type="ARBA" id="ARBA00010323"/>
    </source>
</evidence>
<organism evidence="9 10">
    <name type="scientific">Rhodocytophaga rosea</name>
    <dbReference type="NCBI Taxonomy" id="2704465"/>
    <lineage>
        <taxon>Bacteria</taxon>
        <taxon>Pseudomonadati</taxon>
        <taxon>Bacteroidota</taxon>
        <taxon>Cytophagia</taxon>
        <taxon>Cytophagales</taxon>
        <taxon>Rhodocytophagaceae</taxon>
        <taxon>Rhodocytophaga</taxon>
    </lineage>
</organism>
<evidence type="ECO:0000256" key="8">
    <source>
        <dbReference type="SAM" id="Phobius"/>
    </source>
</evidence>
<dbReference type="GO" id="GO:0042121">
    <property type="term" value="P:alginic acid biosynthetic process"/>
    <property type="evidence" value="ECO:0007669"/>
    <property type="project" value="InterPro"/>
</dbReference>
<evidence type="ECO:0000313" key="10">
    <source>
        <dbReference type="Proteomes" id="UP000480178"/>
    </source>
</evidence>
<keyword evidence="6 7" id="KW-0472">Membrane</keyword>
<dbReference type="InterPro" id="IPR024194">
    <property type="entry name" value="Ac/AlaTfrase_AlgI/DltB"/>
</dbReference>
<feature type="transmembrane region" description="Helical" evidence="8">
    <location>
        <begin position="430"/>
        <end position="449"/>
    </location>
</feature>
<keyword evidence="7" id="KW-0808">Transferase</keyword>
<dbReference type="GO" id="GO:0005886">
    <property type="term" value="C:plasma membrane"/>
    <property type="evidence" value="ECO:0007669"/>
    <property type="project" value="UniProtKB-SubCell"/>
</dbReference>
<feature type="transmembrane region" description="Helical" evidence="8">
    <location>
        <begin position="7"/>
        <end position="24"/>
    </location>
</feature>
<dbReference type="Pfam" id="PF03062">
    <property type="entry name" value="MBOAT"/>
    <property type="match status" value="1"/>
</dbReference>
<dbReference type="EMBL" id="CP048222">
    <property type="protein sequence ID" value="QHT66859.1"/>
    <property type="molecule type" value="Genomic_DNA"/>
</dbReference>
<proteinExistence type="inferred from homology"/>
<comment type="similarity">
    <text evidence="2 7">Belongs to the membrane-bound acyltransferase family.</text>
</comment>
<feature type="transmembrane region" description="Helical" evidence="8">
    <location>
        <begin position="470"/>
        <end position="492"/>
    </location>
</feature>
<dbReference type="GO" id="GO:0016746">
    <property type="term" value="F:acyltransferase activity"/>
    <property type="evidence" value="ECO:0007669"/>
    <property type="project" value="UniProtKB-KW"/>
</dbReference>
<dbReference type="PANTHER" id="PTHR13285:SF18">
    <property type="entry name" value="PROTEIN-CYSTEINE N-PALMITOYLTRANSFERASE RASP"/>
    <property type="match status" value="1"/>
</dbReference>
<dbReference type="InterPro" id="IPR051085">
    <property type="entry name" value="MB_O-acyltransferase"/>
</dbReference>
<keyword evidence="10" id="KW-1185">Reference proteome</keyword>
<keyword evidence="7" id="KW-0012">Acyltransferase</keyword>
<feature type="transmembrane region" description="Helical" evidence="8">
    <location>
        <begin position="30"/>
        <end position="56"/>
    </location>
</feature>
<dbReference type="PIRSF" id="PIRSF500217">
    <property type="entry name" value="AlgI"/>
    <property type="match status" value="1"/>
</dbReference>
<evidence type="ECO:0000313" key="9">
    <source>
        <dbReference type="EMBL" id="QHT66859.1"/>
    </source>
</evidence>
<sequence length="494" mass="58106">MLFNSLDFLFFFPTVVFIFFILPYQHRWWWLLIASCYFYMALIPVYILILGFTIVIDYFTGIYIEKANQKRSKKSRYLLIISLVANIGILGIFKYYNFFSENINWLQQQFNLQNTIPYLSIILPVGLSFHTFQAMSYTIEVYRGNQAAEKHFGKYALYVMFFPQLVAGPIERPQNILHQFHQKQDFDFRRITAGLQLIGWGLFKKVVIADRVAILVNEVYTHPYNYQGISLIVATVFFAFQIYCDFSGYSDIALGSAQVMGFNLMQNFNRPYFSTSVAEFWKRWHISLSTWFKDYVYIPLGGNRKGKWKWYFNLLIIFLISGFWHGASWTFIIWGALHGFYMISSAITLPIRGKFAQLIHVDTYPKIHKLIQILTTFALVCFAWIFFRANSITDAYYITTHLFTGIQENIQTIIFNEDGLREKVLFLGDSYYFISGVLLIILLVMIEKIQNNGSIRLMLSNQPLFVRWSVYYLLILAIIFLGIHTKADFIYFQF</sequence>
<evidence type="ECO:0000256" key="7">
    <source>
        <dbReference type="PIRNR" id="PIRNR016636"/>
    </source>
</evidence>
<keyword evidence="4 8" id="KW-0812">Transmembrane</keyword>
<accession>A0A6C0GG24</accession>
<feature type="transmembrane region" description="Helical" evidence="8">
    <location>
        <begin position="116"/>
        <end position="135"/>
    </location>
</feature>
<evidence type="ECO:0000256" key="6">
    <source>
        <dbReference type="ARBA" id="ARBA00023136"/>
    </source>
</evidence>
<reference evidence="9 10" key="1">
    <citation type="submission" date="2020-01" db="EMBL/GenBank/DDBJ databases">
        <authorList>
            <person name="Kim M.K."/>
        </authorList>
    </citation>
    <scope>NUCLEOTIDE SEQUENCE [LARGE SCALE GENOMIC DNA]</scope>
    <source>
        <strain evidence="9 10">172606-1</strain>
    </source>
</reference>
<dbReference type="InterPro" id="IPR028362">
    <property type="entry name" value="AlgI"/>
</dbReference>